<evidence type="ECO:0000313" key="3">
    <source>
        <dbReference type="EMBL" id="OAY81788.1"/>
    </source>
</evidence>
<dbReference type="AlphaFoldDB" id="A0A199VXT1"/>
<evidence type="ECO:0000256" key="1">
    <source>
        <dbReference type="SAM" id="MobiDB-lite"/>
    </source>
</evidence>
<accession>A0A199VXT1</accession>
<gene>
    <name evidence="3" type="ORF">ACMD2_27005</name>
</gene>
<protein>
    <submittedName>
        <fullName evidence="3">Uncharacterized protein</fullName>
    </submittedName>
</protein>
<comment type="caution">
    <text evidence="3">The sequence shown here is derived from an EMBL/GenBank/DDBJ whole genome shotgun (WGS) entry which is preliminary data.</text>
</comment>
<evidence type="ECO:0000256" key="2">
    <source>
        <dbReference type="SAM" id="SignalP"/>
    </source>
</evidence>
<evidence type="ECO:0000313" key="4">
    <source>
        <dbReference type="Proteomes" id="UP000092600"/>
    </source>
</evidence>
<feature type="region of interest" description="Disordered" evidence="1">
    <location>
        <begin position="114"/>
        <end position="176"/>
    </location>
</feature>
<proteinExistence type="predicted"/>
<reference evidence="3 4" key="1">
    <citation type="journal article" date="2016" name="DNA Res.">
        <title>The draft genome of MD-2 pineapple using hybrid error correction of long reads.</title>
        <authorList>
            <person name="Redwan R.M."/>
            <person name="Saidin A."/>
            <person name="Kumar S.V."/>
        </authorList>
    </citation>
    <scope>NUCLEOTIDE SEQUENCE [LARGE SCALE GENOMIC DNA]</scope>
    <source>
        <strain evidence="4">cv. MD2</strain>
        <tissue evidence="3">Leaf</tissue>
    </source>
</reference>
<feature type="region of interest" description="Disordered" evidence="1">
    <location>
        <begin position="43"/>
        <end position="71"/>
    </location>
</feature>
<name>A0A199VXT1_ANACO</name>
<organism evidence="3 4">
    <name type="scientific">Ananas comosus</name>
    <name type="common">Pineapple</name>
    <name type="synonym">Ananas ananas</name>
    <dbReference type="NCBI Taxonomy" id="4615"/>
    <lineage>
        <taxon>Eukaryota</taxon>
        <taxon>Viridiplantae</taxon>
        <taxon>Streptophyta</taxon>
        <taxon>Embryophyta</taxon>
        <taxon>Tracheophyta</taxon>
        <taxon>Spermatophyta</taxon>
        <taxon>Magnoliopsida</taxon>
        <taxon>Liliopsida</taxon>
        <taxon>Poales</taxon>
        <taxon>Bromeliaceae</taxon>
        <taxon>Bromelioideae</taxon>
        <taxon>Ananas</taxon>
    </lineage>
</organism>
<dbReference type="Proteomes" id="UP000092600">
    <property type="component" value="Unassembled WGS sequence"/>
</dbReference>
<dbReference type="EMBL" id="LSRQ01000602">
    <property type="protein sequence ID" value="OAY81788.1"/>
    <property type="molecule type" value="Genomic_DNA"/>
</dbReference>
<feature type="compositionally biased region" description="Low complexity" evidence="1">
    <location>
        <begin position="114"/>
        <end position="155"/>
    </location>
</feature>
<sequence>MAAVLFDHIFFFICTGWEGSTADICVLRWACDRGGRGYIASSNLAGVAPTPRRPSPRTATASERRRAAEPRLSQACGFFPALPSVEITPATLPGAPATPARRCRRPCWPPPHLLSPAAAPGLLGPSRPGSSTPAPSSPGTAPAASTTASGTPSPGWKGRRRRPEPWASPPRSANRA</sequence>
<feature type="chain" id="PRO_5008286179" evidence="2">
    <location>
        <begin position="23"/>
        <end position="176"/>
    </location>
</feature>
<keyword evidence="2" id="KW-0732">Signal</keyword>
<feature type="signal peptide" evidence="2">
    <location>
        <begin position="1"/>
        <end position="22"/>
    </location>
</feature>